<dbReference type="EMBL" id="WVHT01000016">
    <property type="protein sequence ID" value="MXV53250.1"/>
    <property type="molecule type" value="Genomic_DNA"/>
</dbReference>
<gene>
    <name evidence="2" type="ORF">GS399_19970</name>
</gene>
<evidence type="ECO:0000259" key="1">
    <source>
        <dbReference type="Pfam" id="PF13590"/>
    </source>
</evidence>
<comment type="caution">
    <text evidence="2">The sequence shown here is derived from an EMBL/GenBank/DDBJ whole genome shotgun (WGS) entry which is preliminary data.</text>
</comment>
<protein>
    <submittedName>
        <fullName evidence="2">DUF4136 domain-containing protein</fullName>
    </submittedName>
</protein>
<dbReference type="Pfam" id="PF13590">
    <property type="entry name" value="DUF4136"/>
    <property type="match status" value="1"/>
</dbReference>
<dbReference type="Proteomes" id="UP000466586">
    <property type="component" value="Unassembled WGS sequence"/>
</dbReference>
<sequence length="211" mass="23529">MKMLLISACLLVLTLGCRKTPDLDELSTKPLVGTAQDKATNFSSYKTYFVSDTVAYLSDTSEDTILVGATALKLVTAFKDNMASRGYTFVQKNQKPNLGVRLGVVKDLNVGVYYPGYWDGYYWYWPPYYWGYPNWGYYYPFSVAYAYTTGTVISSMIDLKNPVITDNKKELKVLWNSVIAGALGDNPDANVQAGVDGINQAFSQSPYIKTN</sequence>
<accession>A0A7K1YFM9</accession>
<name>A0A7K1YFM9_9SPHI</name>
<reference evidence="2 3" key="1">
    <citation type="submission" date="2019-11" db="EMBL/GenBank/DDBJ databases">
        <title>Pedobacter sp. HMF7647 Genome sequencing and assembly.</title>
        <authorList>
            <person name="Kang H."/>
            <person name="Kim H."/>
            <person name="Joh K."/>
        </authorList>
    </citation>
    <scope>NUCLEOTIDE SEQUENCE [LARGE SCALE GENOMIC DNA]</scope>
    <source>
        <strain evidence="2 3">HMF7647</strain>
    </source>
</reference>
<dbReference type="RefSeq" id="WP_160846429.1">
    <property type="nucleotide sequence ID" value="NZ_WVHT01000016.1"/>
</dbReference>
<evidence type="ECO:0000313" key="2">
    <source>
        <dbReference type="EMBL" id="MXV53250.1"/>
    </source>
</evidence>
<keyword evidence="3" id="KW-1185">Reference proteome</keyword>
<dbReference type="PROSITE" id="PS51257">
    <property type="entry name" value="PROKAR_LIPOPROTEIN"/>
    <property type="match status" value="1"/>
</dbReference>
<dbReference type="Gene3D" id="3.30.160.670">
    <property type="match status" value="1"/>
</dbReference>
<dbReference type="AlphaFoldDB" id="A0A7K1YFM9"/>
<proteinExistence type="predicted"/>
<evidence type="ECO:0000313" key="3">
    <source>
        <dbReference type="Proteomes" id="UP000466586"/>
    </source>
</evidence>
<dbReference type="InterPro" id="IPR025411">
    <property type="entry name" value="DUF4136"/>
</dbReference>
<feature type="domain" description="DUF4136" evidence="1">
    <location>
        <begin position="33"/>
        <end position="207"/>
    </location>
</feature>
<organism evidence="2 3">
    <name type="scientific">Hufsiella arboris</name>
    <dbReference type="NCBI Taxonomy" id="2695275"/>
    <lineage>
        <taxon>Bacteria</taxon>
        <taxon>Pseudomonadati</taxon>
        <taxon>Bacteroidota</taxon>
        <taxon>Sphingobacteriia</taxon>
        <taxon>Sphingobacteriales</taxon>
        <taxon>Sphingobacteriaceae</taxon>
        <taxon>Hufsiella</taxon>
    </lineage>
</organism>